<evidence type="ECO:0000313" key="2">
    <source>
        <dbReference type="EMBL" id="ABF42120.1"/>
    </source>
</evidence>
<dbReference type="EMBL" id="CP000360">
    <property type="protein sequence ID" value="ABF42120.1"/>
    <property type="molecule type" value="Genomic_DNA"/>
</dbReference>
<dbReference type="AlphaFoldDB" id="Q1ILY0"/>
<reference evidence="2 3" key="1">
    <citation type="journal article" date="2009" name="Appl. Environ. Microbiol.">
        <title>Three genomes from the phylum Acidobacteria provide insight into the lifestyles of these microorganisms in soils.</title>
        <authorList>
            <person name="Ward N.L."/>
            <person name="Challacombe J.F."/>
            <person name="Janssen P.H."/>
            <person name="Henrissat B."/>
            <person name="Coutinho P.M."/>
            <person name="Wu M."/>
            <person name="Xie G."/>
            <person name="Haft D.H."/>
            <person name="Sait M."/>
            <person name="Badger J."/>
            <person name="Barabote R.D."/>
            <person name="Bradley B."/>
            <person name="Brettin T.S."/>
            <person name="Brinkac L.M."/>
            <person name="Bruce D."/>
            <person name="Creasy T."/>
            <person name="Daugherty S.C."/>
            <person name="Davidsen T.M."/>
            <person name="DeBoy R.T."/>
            <person name="Detter J.C."/>
            <person name="Dodson R.J."/>
            <person name="Durkin A.S."/>
            <person name="Ganapathy A."/>
            <person name="Gwinn-Giglio M."/>
            <person name="Han C.S."/>
            <person name="Khouri H."/>
            <person name="Kiss H."/>
            <person name="Kothari S.P."/>
            <person name="Madupu R."/>
            <person name="Nelson K.E."/>
            <person name="Nelson W.C."/>
            <person name="Paulsen I."/>
            <person name="Penn K."/>
            <person name="Ren Q."/>
            <person name="Rosovitz M.J."/>
            <person name="Selengut J.D."/>
            <person name="Shrivastava S."/>
            <person name="Sullivan S.A."/>
            <person name="Tapia R."/>
            <person name="Thompson L.S."/>
            <person name="Watkins K.L."/>
            <person name="Yang Q."/>
            <person name="Yu C."/>
            <person name="Zafar N."/>
            <person name="Zhou L."/>
            <person name="Kuske C.R."/>
        </authorList>
    </citation>
    <scope>NUCLEOTIDE SEQUENCE [LARGE SCALE GENOMIC DNA]</scope>
    <source>
        <strain evidence="2 3">Ellin345</strain>
    </source>
</reference>
<dbReference type="OrthoDB" id="115014at2"/>
<keyword evidence="3" id="KW-1185">Reference proteome</keyword>
<dbReference type="eggNOG" id="ENOG502ZEJX">
    <property type="taxonomic scope" value="Bacteria"/>
</dbReference>
<dbReference type="Proteomes" id="UP000002432">
    <property type="component" value="Chromosome"/>
</dbReference>
<name>Q1ILY0_KORVE</name>
<feature type="signal peptide" evidence="1">
    <location>
        <begin position="1"/>
        <end position="28"/>
    </location>
</feature>
<dbReference type="STRING" id="204669.Acid345_3119"/>
<feature type="chain" id="PRO_5004190936" evidence="1">
    <location>
        <begin position="29"/>
        <end position="447"/>
    </location>
</feature>
<keyword evidence="1" id="KW-0732">Signal</keyword>
<dbReference type="HOGENOM" id="CLU_715522_0_0_0"/>
<dbReference type="KEGG" id="aba:Acid345_3119"/>
<dbReference type="RefSeq" id="WP_011523919.1">
    <property type="nucleotide sequence ID" value="NC_008009.1"/>
</dbReference>
<organism evidence="2 3">
    <name type="scientific">Koribacter versatilis (strain Ellin345)</name>
    <dbReference type="NCBI Taxonomy" id="204669"/>
    <lineage>
        <taxon>Bacteria</taxon>
        <taxon>Pseudomonadati</taxon>
        <taxon>Acidobacteriota</taxon>
        <taxon>Terriglobia</taxon>
        <taxon>Terriglobales</taxon>
        <taxon>Candidatus Korobacteraceae</taxon>
        <taxon>Candidatus Korobacter</taxon>
    </lineage>
</organism>
<sequence length="447" mass="48818">MSKLALLKVSSALLALTLGSLLTAPAFAANQVDLHTRKVSKDYLKKFAPKSGLQAGKNAVLKKNGAVRANSGVSGVDTLENWTDSFTEPGFDNAGNPQSVWPYAMVGNAPESHRTTVINAPIIPVTLQVVDASGNVVHDPDTGAPLIQKVTPDIVNAVFGSPLFEPFPYTSGFGQFNDQMQRAEFWDRLHHGHGWESESGWHTLMSPRLKRTRTMSIPESDVLYALNADGTCCEFLLVDNNTFTAALFPPTFPVDNTTVIGAAELAGDMRTRDLTSFLFNNVYLIDLSTGSCCVLGFHEYDFEPGVPSNGNLPRLYVMDYSSWISPGLFNGGFQDITAMSHEISETFNDPFVNNWTPWWLSLDPNTGFGLCQDNLETGDVIEVLSNNVTYSVGLNNRTYHLQNEALFPWFAFESPSPARLGAYSFPDETTLTTLSPSNLLPGCTPAP</sequence>
<proteinExistence type="predicted"/>
<dbReference type="EnsemblBacteria" id="ABF42120">
    <property type="protein sequence ID" value="ABF42120"/>
    <property type="gene ID" value="Acid345_3119"/>
</dbReference>
<accession>Q1ILY0</accession>
<evidence type="ECO:0000256" key="1">
    <source>
        <dbReference type="SAM" id="SignalP"/>
    </source>
</evidence>
<evidence type="ECO:0000313" key="3">
    <source>
        <dbReference type="Proteomes" id="UP000002432"/>
    </source>
</evidence>
<gene>
    <name evidence="2" type="ordered locus">Acid345_3119</name>
</gene>
<protein>
    <submittedName>
        <fullName evidence="2">Uncharacterized protein</fullName>
    </submittedName>
</protein>